<proteinExistence type="predicted"/>
<dbReference type="AlphaFoldDB" id="A0A4Y7I858"/>
<accession>A0A4Y7I858</accession>
<dbReference type="Proteomes" id="UP000316621">
    <property type="component" value="Chromosome 1"/>
</dbReference>
<sequence length="132" mass="15279">MGSNRYMNDSLINMAASVPEQPLFIVLAQSPWCSQGRFRLKAGRGVDQREKSHVEMLQMGSRFTAIPPKGFHISRHHLQDLGPAPELVNSSHGRFKSYLENAMKWISWERTILPAWIIRFSTKTRVFPRSYY</sequence>
<evidence type="ECO:0000313" key="2">
    <source>
        <dbReference type="Proteomes" id="UP000316621"/>
    </source>
</evidence>
<organism evidence="1 2">
    <name type="scientific">Papaver somniferum</name>
    <name type="common">Opium poppy</name>
    <dbReference type="NCBI Taxonomy" id="3469"/>
    <lineage>
        <taxon>Eukaryota</taxon>
        <taxon>Viridiplantae</taxon>
        <taxon>Streptophyta</taxon>
        <taxon>Embryophyta</taxon>
        <taxon>Tracheophyta</taxon>
        <taxon>Spermatophyta</taxon>
        <taxon>Magnoliopsida</taxon>
        <taxon>Ranunculales</taxon>
        <taxon>Papaveraceae</taxon>
        <taxon>Papaveroideae</taxon>
        <taxon>Papaver</taxon>
    </lineage>
</organism>
<gene>
    <name evidence="1" type="ORF">C5167_037949</name>
</gene>
<reference evidence="1 2" key="1">
    <citation type="journal article" date="2018" name="Science">
        <title>The opium poppy genome and morphinan production.</title>
        <authorList>
            <person name="Guo L."/>
            <person name="Winzer T."/>
            <person name="Yang X."/>
            <person name="Li Y."/>
            <person name="Ning Z."/>
            <person name="He Z."/>
            <person name="Teodor R."/>
            <person name="Lu Y."/>
            <person name="Bowser T.A."/>
            <person name="Graham I.A."/>
            <person name="Ye K."/>
        </authorList>
    </citation>
    <scope>NUCLEOTIDE SEQUENCE [LARGE SCALE GENOMIC DNA]</scope>
    <source>
        <strain evidence="2">cv. HN1</strain>
        <tissue evidence="1">Leaves</tissue>
    </source>
</reference>
<dbReference type="EMBL" id="CM010715">
    <property type="protein sequence ID" value="RZC44994.1"/>
    <property type="molecule type" value="Genomic_DNA"/>
</dbReference>
<protein>
    <submittedName>
        <fullName evidence="1">Uncharacterized protein</fullName>
    </submittedName>
</protein>
<name>A0A4Y7I858_PAPSO</name>
<evidence type="ECO:0000313" key="1">
    <source>
        <dbReference type="EMBL" id="RZC44994.1"/>
    </source>
</evidence>
<dbReference type="Gramene" id="RZC44994">
    <property type="protein sequence ID" value="RZC44994"/>
    <property type="gene ID" value="C5167_037949"/>
</dbReference>
<keyword evidence="2" id="KW-1185">Reference proteome</keyword>